<accession>A0A1G8P2K6</accession>
<dbReference type="Proteomes" id="UP000199705">
    <property type="component" value="Unassembled WGS sequence"/>
</dbReference>
<dbReference type="Gene3D" id="1.10.10.10">
    <property type="entry name" value="Winged helix-like DNA-binding domain superfamily/Winged helix DNA-binding domain"/>
    <property type="match status" value="1"/>
</dbReference>
<proteinExistence type="predicted"/>
<dbReference type="GO" id="GO:0003677">
    <property type="term" value="F:DNA binding"/>
    <property type="evidence" value="ECO:0007669"/>
    <property type="project" value="UniProtKB-KW"/>
</dbReference>
<dbReference type="Gene3D" id="3.40.50.300">
    <property type="entry name" value="P-loop containing nucleotide triphosphate hydrolases"/>
    <property type="match status" value="1"/>
</dbReference>
<keyword evidence="2" id="KW-0238">DNA-binding</keyword>
<dbReference type="AlphaFoldDB" id="A0A1G8P2K6"/>
<dbReference type="InterPro" id="IPR027417">
    <property type="entry name" value="P-loop_NTPase"/>
</dbReference>
<evidence type="ECO:0000313" key="3">
    <source>
        <dbReference type="Proteomes" id="UP000199705"/>
    </source>
</evidence>
<dbReference type="Pfam" id="PF13412">
    <property type="entry name" value="HTH_24"/>
    <property type="match status" value="1"/>
</dbReference>
<organism evidence="2 3">
    <name type="scientific">Mucilaginibacter gossypii</name>
    <dbReference type="NCBI Taxonomy" id="551996"/>
    <lineage>
        <taxon>Bacteria</taxon>
        <taxon>Pseudomonadati</taxon>
        <taxon>Bacteroidota</taxon>
        <taxon>Sphingobacteriia</taxon>
        <taxon>Sphingobacteriales</taxon>
        <taxon>Sphingobacteriaceae</taxon>
        <taxon>Mucilaginibacter</taxon>
    </lineage>
</organism>
<name>A0A1G8P2K6_9SPHI</name>
<dbReference type="SMART" id="SM00382">
    <property type="entry name" value="AAA"/>
    <property type="match status" value="1"/>
</dbReference>
<dbReference type="SUPFAM" id="SSF52540">
    <property type="entry name" value="P-loop containing nucleoside triphosphate hydrolases"/>
    <property type="match status" value="1"/>
</dbReference>
<dbReference type="InterPro" id="IPR036388">
    <property type="entry name" value="WH-like_DNA-bd_sf"/>
</dbReference>
<evidence type="ECO:0000313" key="2">
    <source>
        <dbReference type="EMBL" id="SDI86672.1"/>
    </source>
</evidence>
<dbReference type="STRING" id="551996.SAMN05192573_1423"/>
<dbReference type="InterPro" id="IPR001387">
    <property type="entry name" value="Cro/C1-type_HTH"/>
</dbReference>
<dbReference type="InterPro" id="IPR003593">
    <property type="entry name" value="AAA+_ATPase"/>
</dbReference>
<evidence type="ECO:0000259" key="1">
    <source>
        <dbReference type="SMART" id="SM00382"/>
    </source>
</evidence>
<sequence length="381" mass="42988">MIAGRLAANNDGCFGLLSGRTGARQIMDHTAEKPLVIRMIQNEVREAAAKLGRKGEVVISDPDAVVELFDIYPANEWMAMETEHETPQMLFGNFWLEGELCILFADTNMGKSLLAVQLADSITRGEPIAPFTLGAEASPVLYIDFELTGKQFEQRYTDGQNRYQFATEFYRGEYNQFNRASSHYQKLDRYVIEALTRGIKRTDARVLIIDNITCLRNGTESAGAALLLMKELKKLKTRHGVSILVLAHTPKRNPRLPLSRNDLQGSKMLINFCDSAFAMGESHSVLGQRYLKQIKQRSTAETYGADNICLAQLERHHGFLKFVFTGNDCEKNHLRDASRQERERMHREANKLSDEGLSQRQVAERLGLSVGSVNRMLNSQL</sequence>
<reference evidence="3" key="1">
    <citation type="submission" date="2016-10" db="EMBL/GenBank/DDBJ databases">
        <authorList>
            <person name="Varghese N."/>
            <person name="Submissions S."/>
        </authorList>
    </citation>
    <scope>NUCLEOTIDE SEQUENCE [LARGE SCALE GENOMIC DNA]</scope>
    <source>
        <strain evidence="3">Gh-67</strain>
    </source>
</reference>
<dbReference type="EMBL" id="FNCG01000042">
    <property type="protein sequence ID" value="SDI86672.1"/>
    <property type="molecule type" value="Genomic_DNA"/>
</dbReference>
<protein>
    <submittedName>
        <fullName evidence="2">Winged helix-turn-helix DNA-binding</fullName>
    </submittedName>
</protein>
<gene>
    <name evidence="2" type="ORF">SAMN05192573_1423</name>
</gene>
<dbReference type="Pfam" id="PF13481">
    <property type="entry name" value="AAA_25"/>
    <property type="match status" value="1"/>
</dbReference>
<keyword evidence="3" id="KW-1185">Reference proteome</keyword>
<dbReference type="CDD" id="cd00093">
    <property type="entry name" value="HTH_XRE"/>
    <property type="match status" value="1"/>
</dbReference>
<feature type="domain" description="AAA+ ATPase" evidence="1">
    <location>
        <begin position="97"/>
        <end position="269"/>
    </location>
</feature>